<keyword evidence="3" id="KW-0540">Nuclease</keyword>
<proteinExistence type="inferred from homology"/>
<dbReference type="AlphaFoldDB" id="A0A0R1VLU7"/>
<dbReference type="InterPro" id="IPR012933">
    <property type="entry name" value="HicA_mRNA_interferase"/>
</dbReference>
<dbReference type="Pfam" id="PF07927">
    <property type="entry name" value="HicA_toxin"/>
    <property type="match status" value="1"/>
</dbReference>
<dbReference type="EMBL" id="AZGB01000015">
    <property type="protein sequence ID" value="KRM06546.1"/>
    <property type="molecule type" value="Genomic_DNA"/>
</dbReference>
<evidence type="ECO:0000313" key="8">
    <source>
        <dbReference type="EMBL" id="KRM06546.1"/>
    </source>
</evidence>
<evidence type="ECO:0000256" key="7">
    <source>
        <dbReference type="ARBA" id="ARBA00023016"/>
    </source>
</evidence>
<dbReference type="GO" id="GO:0004519">
    <property type="term" value="F:endonuclease activity"/>
    <property type="evidence" value="ECO:0007669"/>
    <property type="project" value="UniProtKB-KW"/>
</dbReference>
<keyword evidence="6" id="KW-0694">RNA-binding</keyword>
<evidence type="ECO:0000313" key="9">
    <source>
        <dbReference type="Proteomes" id="UP000051451"/>
    </source>
</evidence>
<keyword evidence="2" id="KW-1277">Toxin-antitoxin system</keyword>
<accession>A0A0R1VLU7</accession>
<evidence type="ECO:0000256" key="5">
    <source>
        <dbReference type="ARBA" id="ARBA00022801"/>
    </source>
</evidence>
<keyword evidence="7" id="KW-0346">Stress response</keyword>
<evidence type="ECO:0000256" key="1">
    <source>
        <dbReference type="ARBA" id="ARBA00006620"/>
    </source>
</evidence>
<name>A0A0R1VLU7_9LACO</name>
<gene>
    <name evidence="8" type="ORF">FC89_GL000695</name>
</gene>
<dbReference type="Gene3D" id="3.30.920.30">
    <property type="entry name" value="Hypothetical protein"/>
    <property type="match status" value="1"/>
</dbReference>
<sequence length="51" mass="5702">MKLLKANGFKKISQTGSHAKFVKDDKTVIVPMHARELPKGIEHSMRKQAGL</sequence>
<evidence type="ECO:0000256" key="6">
    <source>
        <dbReference type="ARBA" id="ARBA00022884"/>
    </source>
</evidence>
<reference evidence="8 9" key="1">
    <citation type="journal article" date="2015" name="Genome Announc.">
        <title>Expanding the biotechnology potential of lactobacilli through comparative genomics of 213 strains and associated genera.</title>
        <authorList>
            <person name="Sun Z."/>
            <person name="Harris H.M."/>
            <person name="McCann A."/>
            <person name="Guo C."/>
            <person name="Argimon S."/>
            <person name="Zhang W."/>
            <person name="Yang X."/>
            <person name="Jeffery I.B."/>
            <person name="Cooney J.C."/>
            <person name="Kagawa T.F."/>
            <person name="Liu W."/>
            <person name="Song Y."/>
            <person name="Salvetti E."/>
            <person name="Wrobel A."/>
            <person name="Rasinkangas P."/>
            <person name="Parkhill J."/>
            <person name="Rea M.C."/>
            <person name="O'Sullivan O."/>
            <person name="Ritari J."/>
            <person name="Douillard F.P."/>
            <person name="Paul Ross R."/>
            <person name="Yang R."/>
            <person name="Briner A.E."/>
            <person name="Felis G.E."/>
            <person name="de Vos W.M."/>
            <person name="Barrangou R."/>
            <person name="Klaenhammer T.R."/>
            <person name="Caufield P.W."/>
            <person name="Cui Y."/>
            <person name="Zhang H."/>
            <person name="O'Toole P.W."/>
        </authorList>
    </citation>
    <scope>NUCLEOTIDE SEQUENCE [LARGE SCALE GENOMIC DNA]</scope>
    <source>
        <strain evidence="8 9">DSM 18630</strain>
    </source>
</reference>
<protein>
    <submittedName>
        <fullName evidence="8">Uncharacterized protein</fullName>
    </submittedName>
</protein>
<keyword evidence="9" id="KW-1185">Reference proteome</keyword>
<organism evidence="8 9">
    <name type="scientific">Liquorilactobacillus ghanensis DSM 18630</name>
    <dbReference type="NCBI Taxonomy" id="1423750"/>
    <lineage>
        <taxon>Bacteria</taxon>
        <taxon>Bacillati</taxon>
        <taxon>Bacillota</taxon>
        <taxon>Bacilli</taxon>
        <taxon>Lactobacillales</taxon>
        <taxon>Lactobacillaceae</taxon>
        <taxon>Liquorilactobacillus</taxon>
    </lineage>
</organism>
<comment type="caution">
    <text evidence="8">The sequence shown here is derived from an EMBL/GenBank/DDBJ whole genome shotgun (WGS) entry which is preliminary data.</text>
</comment>
<dbReference type="PATRIC" id="fig|1423750.3.peg.716"/>
<evidence type="ECO:0000256" key="4">
    <source>
        <dbReference type="ARBA" id="ARBA00022759"/>
    </source>
</evidence>
<comment type="similarity">
    <text evidence="1">Belongs to the HicA mRNA interferase family.</text>
</comment>
<evidence type="ECO:0000256" key="2">
    <source>
        <dbReference type="ARBA" id="ARBA00022649"/>
    </source>
</evidence>
<dbReference type="InterPro" id="IPR038570">
    <property type="entry name" value="HicA_sf"/>
</dbReference>
<dbReference type="STRING" id="1423750.FC89_GL000695"/>
<dbReference type="SUPFAM" id="SSF54786">
    <property type="entry name" value="YcfA/nrd intein domain"/>
    <property type="match status" value="1"/>
</dbReference>
<keyword evidence="4" id="KW-0255">Endonuclease</keyword>
<keyword evidence="5" id="KW-0378">Hydrolase</keyword>
<dbReference type="Proteomes" id="UP000051451">
    <property type="component" value="Unassembled WGS sequence"/>
</dbReference>
<dbReference type="GO" id="GO:0003729">
    <property type="term" value="F:mRNA binding"/>
    <property type="evidence" value="ECO:0007669"/>
    <property type="project" value="InterPro"/>
</dbReference>
<evidence type="ECO:0000256" key="3">
    <source>
        <dbReference type="ARBA" id="ARBA00022722"/>
    </source>
</evidence>
<dbReference type="GO" id="GO:0016787">
    <property type="term" value="F:hydrolase activity"/>
    <property type="evidence" value="ECO:0007669"/>
    <property type="project" value="UniProtKB-KW"/>
</dbReference>